<evidence type="ECO:0000313" key="9">
    <source>
        <dbReference type="Proteomes" id="UP001501072"/>
    </source>
</evidence>
<dbReference type="PANTHER" id="PTHR42973:SF39">
    <property type="entry name" value="FAD-BINDING PCMH-TYPE DOMAIN-CONTAINING PROTEIN"/>
    <property type="match status" value="1"/>
</dbReference>
<organism evidence="8 9">
    <name type="scientific">Streptomyces thermogriseus</name>
    <dbReference type="NCBI Taxonomy" id="75292"/>
    <lineage>
        <taxon>Bacteria</taxon>
        <taxon>Bacillati</taxon>
        <taxon>Actinomycetota</taxon>
        <taxon>Actinomycetes</taxon>
        <taxon>Kitasatosporales</taxon>
        <taxon>Streptomycetaceae</taxon>
        <taxon>Streptomyces</taxon>
    </lineage>
</organism>
<dbReference type="RefSeq" id="WP_346073655.1">
    <property type="nucleotide sequence ID" value="NZ_BAAAHU010000043.1"/>
</dbReference>
<protein>
    <submittedName>
        <fullName evidence="8">FAD-binding oxidoreductase</fullName>
    </submittedName>
</protein>
<evidence type="ECO:0000256" key="5">
    <source>
        <dbReference type="ARBA" id="ARBA00023002"/>
    </source>
</evidence>
<evidence type="ECO:0000313" key="8">
    <source>
        <dbReference type="EMBL" id="GAA1013195.1"/>
    </source>
</evidence>
<dbReference type="Gene3D" id="3.40.462.20">
    <property type="match status" value="1"/>
</dbReference>
<dbReference type="PROSITE" id="PS51387">
    <property type="entry name" value="FAD_PCMH"/>
    <property type="match status" value="1"/>
</dbReference>
<name>A0ABN1T2G4_9ACTN</name>
<feature type="compositionally biased region" description="Gly residues" evidence="6">
    <location>
        <begin position="15"/>
        <end position="29"/>
    </location>
</feature>
<dbReference type="InterPro" id="IPR012951">
    <property type="entry name" value="BBE"/>
</dbReference>
<feature type="region of interest" description="Disordered" evidence="6">
    <location>
        <begin position="1"/>
        <end position="33"/>
    </location>
</feature>
<feature type="domain" description="FAD-binding PCMH-type" evidence="7">
    <location>
        <begin position="65"/>
        <end position="235"/>
    </location>
</feature>
<evidence type="ECO:0000256" key="3">
    <source>
        <dbReference type="ARBA" id="ARBA00022630"/>
    </source>
</evidence>
<reference evidence="8 9" key="1">
    <citation type="journal article" date="2019" name="Int. J. Syst. Evol. Microbiol.">
        <title>The Global Catalogue of Microorganisms (GCM) 10K type strain sequencing project: providing services to taxonomists for standard genome sequencing and annotation.</title>
        <authorList>
            <consortium name="The Broad Institute Genomics Platform"/>
            <consortium name="The Broad Institute Genome Sequencing Center for Infectious Disease"/>
            <person name="Wu L."/>
            <person name="Ma J."/>
        </authorList>
    </citation>
    <scope>NUCLEOTIDE SEQUENCE [LARGE SCALE GENOMIC DNA]</scope>
    <source>
        <strain evidence="8 9">JCM 11269</strain>
    </source>
</reference>
<keyword evidence="5" id="KW-0560">Oxidoreductase</keyword>
<dbReference type="InterPro" id="IPR006094">
    <property type="entry name" value="Oxid_FAD_bind_N"/>
</dbReference>
<dbReference type="Proteomes" id="UP001501072">
    <property type="component" value="Unassembled WGS sequence"/>
</dbReference>
<accession>A0ABN1T2G4</accession>
<proteinExistence type="inferred from homology"/>
<dbReference type="InterPro" id="IPR016167">
    <property type="entry name" value="FAD-bd_PCMH_sub1"/>
</dbReference>
<gene>
    <name evidence="8" type="ORF">GCM10009564_39130</name>
</gene>
<dbReference type="PANTHER" id="PTHR42973">
    <property type="entry name" value="BINDING OXIDOREDUCTASE, PUTATIVE (AFU_ORTHOLOGUE AFUA_1G17690)-RELATED"/>
    <property type="match status" value="1"/>
</dbReference>
<dbReference type="Gene3D" id="3.30.43.10">
    <property type="entry name" value="Uridine Diphospho-n-acetylenolpyruvylglucosamine Reductase, domain 2"/>
    <property type="match status" value="1"/>
</dbReference>
<dbReference type="SUPFAM" id="SSF56176">
    <property type="entry name" value="FAD-binding/transporter-associated domain-like"/>
    <property type="match status" value="1"/>
</dbReference>
<dbReference type="Pfam" id="PF01565">
    <property type="entry name" value="FAD_binding_4"/>
    <property type="match status" value="1"/>
</dbReference>
<dbReference type="InterPro" id="IPR016166">
    <property type="entry name" value="FAD-bd_PCMH"/>
</dbReference>
<dbReference type="InterPro" id="IPR036318">
    <property type="entry name" value="FAD-bd_PCMH-like_sf"/>
</dbReference>
<comment type="caution">
    <text evidence="8">The sequence shown here is derived from an EMBL/GenBank/DDBJ whole genome shotgun (WGS) entry which is preliminary data.</text>
</comment>
<dbReference type="PROSITE" id="PS00862">
    <property type="entry name" value="OX2_COVAL_FAD"/>
    <property type="match status" value="1"/>
</dbReference>
<dbReference type="Pfam" id="PF08031">
    <property type="entry name" value="BBE"/>
    <property type="match status" value="1"/>
</dbReference>
<dbReference type="InterPro" id="IPR050416">
    <property type="entry name" value="FAD-linked_Oxidoreductase"/>
</dbReference>
<dbReference type="SUPFAM" id="SSF55103">
    <property type="entry name" value="FAD-linked oxidases, C-terminal domain"/>
    <property type="match status" value="1"/>
</dbReference>
<dbReference type="InterPro" id="IPR016169">
    <property type="entry name" value="FAD-bd_PCMH_sub2"/>
</dbReference>
<keyword evidence="4" id="KW-0274">FAD</keyword>
<evidence type="ECO:0000256" key="6">
    <source>
        <dbReference type="SAM" id="MobiDB-lite"/>
    </source>
</evidence>
<keyword evidence="9" id="KW-1185">Reference proteome</keyword>
<sequence>MDEMHSGAADTAGSGPAGGEHPGKPGGPGLPRPLLDEFARRLHGRLVLPEDPDYHAARTLWNGMIDRRPACVARCRDEDDVVAAVNFARDNGLPLAVRGGGHGVAGQAVCDGGLVVDLSEMTDVDVDPEGRTVRAQGGCTLADLDRATQRHGLAVPLGVVSATGIAGLTLSGGMGWLRRKYGLSCDNLVSARVVVADGRVLTANADEHQDLFWAIRGGGGNFGVVTSFEYRLHPVGPEVFLCNVYYPQEHAAEVLRACERHLADVPGEAAPLGVLGRIPAVEAFPEAVHGKPFVALLAVSCAAGEGAAEEGERALRPLRQITEPLCDLSEAVSCVQAQTFLDEDYPDGMFYYWKAVNAPGLGDELIERLTAHAAAAPSPDSTIDVWYQGGAMARVAEHETAFANRGAPYLFGIEANWAQEADSERNLAWVRETFADLRRFSTGGVYLNFPGFLEEGTQLLRAGYGGNYERLSAVKAAYDPGNLFRFNANIQPSARPSA</sequence>
<evidence type="ECO:0000259" key="7">
    <source>
        <dbReference type="PROSITE" id="PS51387"/>
    </source>
</evidence>
<keyword evidence="3" id="KW-0285">Flavoprotein</keyword>
<dbReference type="Gene3D" id="3.30.465.10">
    <property type="match status" value="1"/>
</dbReference>
<evidence type="ECO:0000256" key="2">
    <source>
        <dbReference type="ARBA" id="ARBA00005466"/>
    </source>
</evidence>
<dbReference type="InterPro" id="IPR016164">
    <property type="entry name" value="FAD-linked_Oxase-like_C"/>
</dbReference>
<evidence type="ECO:0000256" key="1">
    <source>
        <dbReference type="ARBA" id="ARBA00001974"/>
    </source>
</evidence>
<dbReference type="EMBL" id="BAAAHU010000043">
    <property type="protein sequence ID" value="GAA1013195.1"/>
    <property type="molecule type" value="Genomic_DNA"/>
</dbReference>
<comment type="similarity">
    <text evidence="2">Belongs to the oxygen-dependent FAD-linked oxidoreductase family.</text>
</comment>
<comment type="cofactor">
    <cofactor evidence="1">
        <name>FAD</name>
        <dbReference type="ChEBI" id="CHEBI:57692"/>
    </cofactor>
</comment>
<evidence type="ECO:0000256" key="4">
    <source>
        <dbReference type="ARBA" id="ARBA00022827"/>
    </source>
</evidence>
<dbReference type="InterPro" id="IPR006093">
    <property type="entry name" value="Oxy_OxRdtase_FAD_BS"/>
</dbReference>